<evidence type="ECO:0000313" key="1">
    <source>
        <dbReference type="EMBL" id="OGF35036.1"/>
    </source>
</evidence>
<dbReference type="InterPro" id="IPR003615">
    <property type="entry name" value="HNH_nuc"/>
</dbReference>
<sequence length="115" mass="13106">MPGKRKYKDRAAYMVRAVAKRRKKLKDLIVEYKGGQCCLCGYRKYSGALELHHLDKSKKEFALSKEGLTRSLEKMKAEANKCVLVCANCHREIHAKITQPPEETRVENSGITVKP</sequence>
<accession>A0A1F5T8L1</accession>
<dbReference type="Proteomes" id="UP000178656">
    <property type="component" value="Unassembled WGS sequence"/>
</dbReference>
<dbReference type="Gene3D" id="1.10.30.50">
    <property type="match status" value="1"/>
</dbReference>
<comment type="caution">
    <text evidence="1">The sequence shown here is derived from an EMBL/GenBank/DDBJ whole genome shotgun (WGS) entry which is preliminary data.</text>
</comment>
<protein>
    <recommendedName>
        <fullName evidence="3">HNH nuclease domain-containing protein</fullName>
    </recommendedName>
</protein>
<dbReference type="AlphaFoldDB" id="A0A1F5T8L1"/>
<reference evidence="1 2" key="1">
    <citation type="journal article" date="2016" name="Nat. Commun.">
        <title>Thousands of microbial genomes shed light on interconnected biogeochemical processes in an aquifer system.</title>
        <authorList>
            <person name="Anantharaman K."/>
            <person name="Brown C.T."/>
            <person name="Hug L.A."/>
            <person name="Sharon I."/>
            <person name="Castelle C.J."/>
            <person name="Probst A.J."/>
            <person name="Thomas B.C."/>
            <person name="Singh A."/>
            <person name="Wilkins M.J."/>
            <person name="Karaoz U."/>
            <person name="Brodie E.L."/>
            <person name="Williams K.H."/>
            <person name="Hubbard S.S."/>
            <person name="Banfield J.F."/>
        </authorList>
    </citation>
    <scope>NUCLEOTIDE SEQUENCE [LARGE SCALE GENOMIC DNA]</scope>
</reference>
<dbReference type="EMBL" id="MFGM01000062">
    <property type="protein sequence ID" value="OGF35036.1"/>
    <property type="molecule type" value="Genomic_DNA"/>
</dbReference>
<evidence type="ECO:0008006" key="3">
    <source>
        <dbReference type="Google" id="ProtNLM"/>
    </source>
</evidence>
<name>A0A1F5T8L1_9BACT</name>
<organism evidence="1 2">
    <name type="scientific">Candidatus Falkowbacteria bacterium RIFOXYC2_FULL_48_21</name>
    <dbReference type="NCBI Taxonomy" id="1798005"/>
    <lineage>
        <taxon>Bacteria</taxon>
        <taxon>Candidatus Falkowiibacteriota</taxon>
    </lineage>
</organism>
<proteinExistence type="predicted"/>
<gene>
    <name evidence="1" type="ORF">A2482_04695</name>
</gene>
<evidence type="ECO:0000313" key="2">
    <source>
        <dbReference type="Proteomes" id="UP000178656"/>
    </source>
</evidence>
<dbReference type="CDD" id="cd00085">
    <property type="entry name" value="HNHc"/>
    <property type="match status" value="1"/>
</dbReference>